<dbReference type="InterPro" id="IPR052860">
    <property type="entry name" value="NRL-GPCR1"/>
</dbReference>
<keyword evidence="1" id="KW-1133">Transmembrane helix</keyword>
<dbReference type="PANTHER" id="PTHR47521">
    <property type="entry name" value="SERPENTINE RECEPTOR, CLASS E (EPSILON)-RELATED"/>
    <property type="match status" value="1"/>
</dbReference>
<proteinExistence type="predicted"/>
<sequence>FDEADYFQTRLIYISFLCHCFVGSAARFPLIYHQEYGYTMGDVLYQLVFASVVRELIFTHVSTLPMMIAIDRLAATFAWARYEKQAKSSLCVG</sequence>
<evidence type="ECO:0000313" key="2">
    <source>
        <dbReference type="EMBL" id="GMS82657.1"/>
    </source>
</evidence>
<evidence type="ECO:0008006" key="4">
    <source>
        <dbReference type="Google" id="ProtNLM"/>
    </source>
</evidence>
<accession>A0AAV5SJ01</accession>
<gene>
    <name evidence="2" type="ORF">PENTCL1PPCAC_4832</name>
</gene>
<evidence type="ECO:0000256" key="1">
    <source>
        <dbReference type="SAM" id="Phobius"/>
    </source>
</evidence>
<dbReference type="EMBL" id="BTSX01000002">
    <property type="protein sequence ID" value="GMS82657.1"/>
    <property type="molecule type" value="Genomic_DNA"/>
</dbReference>
<protein>
    <recommendedName>
        <fullName evidence="4">G protein-coupled receptor</fullName>
    </recommendedName>
</protein>
<keyword evidence="3" id="KW-1185">Reference proteome</keyword>
<name>A0AAV5SJ01_9BILA</name>
<organism evidence="2 3">
    <name type="scientific">Pristionchus entomophagus</name>
    <dbReference type="NCBI Taxonomy" id="358040"/>
    <lineage>
        <taxon>Eukaryota</taxon>
        <taxon>Metazoa</taxon>
        <taxon>Ecdysozoa</taxon>
        <taxon>Nematoda</taxon>
        <taxon>Chromadorea</taxon>
        <taxon>Rhabditida</taxon>
        <taxon>Rhabditina</taxon>
        <taxon>Diplogasteromorpha</taxon>
        <taxon>Diplogasteroidea</taxon>
        <taxon>Neodiplogasteridae</taxon>
        <taxon>Pristionchus</taxon>
    </lineage>
</organism>
<feature type="non-terminal residue" evidence="2">
    <location>
        <position position="93"/>
    </location>
</feature>
<evidence type="ECO:0000313" key="3">
    <source>
        <dbReference type="Proteomes" id="UP001432027"/>
    </source>
</evidence>
<reference evidence="2" key="1">
    <citation type="submission" date="2023-10" db="EMBL/GenBank/DDBJ databases">
        <title>Genome assembly of Pristionchus species.</title>
        <authorList>
            <person name="Yoshida K."/>
            <person name="Sommer R.J."/>
        </authorList>
    </citation>
    <scope>NUCLEOTIDE SEQUENCE</scope>
    <source>
        <strain evidence="2">RS0144</strain>
    </source>
</reference>
<dbReference type="PANTHER" id="PTHR47521:SF7">
    <property type="entry name" value="SERPENTINE RECEPTOR CLASS EPSILON-6"/>
    <property type="match status" value="1"/>
</dbReference>
<dbReference type="AlphaFoldDB" id="A0AAV5SJ01"/>
<keyword evidence="1" id="KW-0472">Membrane</keyword>
<comment type="caution">
    <text evidence="2">The sequence shown here is derived from an EMBL/GenBank/DDBJ whole genome shotgun (WGS) entry which is preliminary data.</text>
</comment>
<feature type="transmembrane region" description="Helical" evidence="1">
    <location>
        <begin position="12"/>
        <end position="32"/>
    </location>
</feature>
<dbReference type="Proteomes" id="UP001432027">
    <property type="component" value="Unassembled WGS sequence"/>
</dbReference>
<feature type="non-terminal residue" evidence="2">
    <location>
        <position position="1"/>
    </location>
</feature>
<keyword evidence="1" id="KW-0812">Transmembrane</keyword>
<feature type="transmembrane region" description="Helical" evidence="1">
    <location>
        <begin position="44"/>
        <end position="64"/>
    </location>
</feature>